<organism evidence="1 2">
    <name type="scientific">Paenibacillus marchantiophytorum</name>
    <dbReference type="NCBI Taxonomy" id="1619310"/>
    <lineage>
        <taxon>Bacteria</taxon>
        <taxon>Bacillati</taxon>
        <taxon>Bacillota</taxon>
        <taxon>Bacilli</taxon>
        <taxon>Bacillales</taxon>
        <taxon>Paenibacillaceae</taxon>
        <taxon>Paenibacillus</taxon>
    </lineage>
</organism>
<dbReference type="Pfam" id="PF11553">
    <property type="entry name" value="DUF3231"/>
    <property type="match status" value="1"/>
</dbReference>
<evidence type="ECO:0000313" key="2">
    <source>
        <dbReference type="Proteomes" id="UP000615455"/>
    </source>
</evidence>
<gene>
    <name evidence="1" type="ORF">GCM10008018_63810</name>
</gene>
<proteinExistence type="predicted"/>
<accession>A0ABQ1FGE1</accession>
<dbReference type="Proteomes" id="UP000615455">
    <property type="component" value="Unassembled WGS sequence"/>
</dbReference>
<name>A0ABQ1FGE1_9BACL</name>
<keyword evidence="2" id="KW-1185">Reference proteome</keyword>
<comment type="caution">
    <text evidence="1">The sequence shown here is derived from an EMBL/GenBank/DDBJ whole genome shotgun (WGS) entry which is preliminary data.</text>
</comment>
<dbReference type="EMBL" id="BMHE01000057">
    <property type="protein sequence ID" value="GGA09392.1"/>
    <property type="molecule type" value="Genomic_DNA"/>
</dbReference>
<dbReference type="InterPro" id="IPR021617">
    <property type="entry name" value="DUF3231"/>
</dbReference>
<sequence length="70" mass="8223">MADEISDKVDGYQLALHRDYQSLCLQHLASANTDAKDIYFYTHEGIKIMIKNGWLEEPPQMEDRHQLIHH</sequence>
<protein>
    <submittedName>
        <fullName evidence="1">Uncharacterized protein</fullName>
    </submittedName>
</protein>
<evidence type="ECO:0000313" key="1">
    <source>
        <dbReference type="EMBL" id="GGA09392.1"/>
    </source>
</evidence>
<reference evidence="2" key="1">
    <citation type="journal article" date="2019" name="Int. J. Syst. Evol. Microbiol.">
        <title>The Global Catalogue of Microorganisms (GCM) 10K type strain sequencing project: providing services to taxonomists for standard genome sequencing and annotation.</title>
        <authorList>
            <consortium name="The Broad Institute Genomics Platform"/>
            <consortium name="The Broad Institute Genome Sequencing Center for Infectious Disease"/>
            <person name="Wu L."/>
            <person name="Ma J."/>
        </authorList>
    </citation>
    <scope>NUCLEOTIDE SEQUENCE [LARGE SCALE GENOMIC DNA]</scope>
    <source>
        <strain evidence="2">CGMCC 1.15043</strain>
    </source>
</reference>